<evidence type="ECO:0000313" key="2">
    <source>
        <dbReference type="Proteomes" id="UP000019801"/>
    </source>
</evidence>
<dbReference type="EMBL" id="HG969191">
    <property type="protein sequence ID" value="CDO47014.1"/>
    <property type="molecule type" value="Genomic_DNA"/>
</dbReference>
<dbReference type="GO" id="GO:0032259">
    <property type="term" value="P:methylation"/>
    <property type="evidence" value="ECO:0007669"/>
    <property type="project" value="UniProtKB-KW"/>
</dbReference>
<gene>
    <name evidence="1" type="ORF">BM1374165_01011</name>
</gene>
<dbReference type="KEGG" id="bhs:BM1374165_01011"/>
<evidence type="ECO:0000313" key="1">
    <source>
        <dbReference type="EMBL" id="CDO47014.1"/>
    </source>
</evidence>
<keyword evidence="1" id="KW-0489">Methyltransferase</keyword>
<keyword evidence="1" id="KW-0347">Helicase</keyword>
<keyword evidence="1" id="KW-0808">Transferase</keyword>
<proteinExistence type="predicted"/>
<dbReference type="GO" id="GO:0004386">
    <property type="term" value="F:helicase activity"/>
    <property type="evidence" value="ECO:0007669"/>
    <property type="project" value="UniProtKB-KW"/>
</dbReference>
<keyword evidence="1" id="KW-0547">Nucleotide-binding</keyword>
<reference evidence="2" key="1">
    <citation type="submission" date="2013-11" db="EMBL/GenBank/DDBJ databases">
        <title>Genome sequencing of Bartonella spp. isolated from human blood.</title>
        <authorList>
            <person name="Raoult D."/>
        </authorList>
    </citation>
    <scope>NUCLEOTIDE SEQUENCE</scope>
    <source>
        <strain evidence="2">BM1374165</strain>
    </source>
</reference>
<protein>
    <submittedName>
        <fullName evidence="1">Helicase/methyltransferase</fullName>
    </submittedName>
</protein>
<sequence length="57" mass="6540">MLRIIKQSGAVNDTNCYTVKTFSNLAYLLESFQQLITISLETMKIVRNLSELEIKES</sequence>
<dbReference type="Proteomes" id="UP000019801">
    <property type="component" value="Chromosome I"/>
</dbReference>
<dbReference type="AlphaFoldDB" id="X5MFU8"/>
<dbReference type="STRING" id="38323.BM1374165_01011"/>
<organism evidence="1 2">
    <name type="scientific">Bartonella henselae</name>
    <name type="common">Rochalimaea henselae</name>
    <dbReference type="NCBI Taxonomy" id="38323"/>
    <lineage>
        <taxon>Bacteria</taxon>
        <taxon>Pseudomonadati</taxon>
        <taxon>Pseudomonadota</taxon>
        <taxon>Alphaproteobacteria</taxon>
        <taxon>Hyphomicrobiales</taxon>
        <taxon>Bartonellaceae</taxon>
        <taxon>Bartonella</taxon>
    </lineage>
</organism>
<keyword evidence="1" id="KW-0067">ATP-binding</keyword>
<keyword evidence="1" id="KW-0378">Hydrolase</keyword>
<accession>X5MFU8</accession>
<name>X5MFU8_BARHN</name>
<dbReference type="GO" id="GO:0008168">
    <property type="term" value="F:methyltransferase activity"/>
    <property type="evidence" value="ECO:0007669"/>
    <property type="project" value="UniProtKB-KW"/>
</dbReference>